<reference evidence="3 4" key="1">
    <citation type="submission" date="2020-07" db="EMBL/GenBank/DDBJ databases">
        <title>Updated taxonomy of Pectobacterium genus in the CIRM-CFBP bacterial collection: when new species reveal old endemic population.</title>
        <authorList>
            <person name="Pedron J."/>
            <person name="Barny M.A."/>
            <person name="Portier P."/>
        </authorList>
    </citation>
    <scope>NUCLEOTIDE SEQUENCE [LARGE SCALE GENOMIC DNA]</scope>
    <source>
        <strain evidence="3 4">CFBP5669</strain>
    </source>
</reference>
<dbReference type="GO" id="GO:0016539">
    <property type="term" value="P:intein-mediated protein splicing"/>
    <property type="evidence" value="ECO:0007669"/>
    <property type="project" value="InterPro"/>
</dbReference>
<dbReference type="AlphaFoldDB" id="A0AAW3RRE9"/>
<dbReference type="PROSITE" id="PS50817">
    <property type="entry name" value="INTEIN_N_TER"/>
    <property type="match status" value="1"/>
</dbReference>
<feature type="signal peptide" evidence="1">
    <location>
        <begin position="1"/>
        <end position="23"/>
    </location>
</feature>
<dbReference type="InterPro" id="IPR006141">
    <property type="entry name" value="Intein_N"/>
</dbReference>
<dbReference type="Proteomes" id="UP000584405">
    <property type="component" value="Unassembled WGS sequence"/>
</dbReference>
<evidence type="ECO:0000256" key="1">
    <source>
        <dbReference type="SAM" id="SignalP"/>
    </source>
</evidence>
<name>A0AAW3RRE9_9GAMM</name>
<feature type="chain" id="PRO_5043330009" description="Hint domain-containing protein" evidence="1">
    <location>
        <begin position="24"/>
        <end position="566"/>
    </location>
</feature>
<evidence type="ECO:0000313" key="3">
    <source>
        <dbReference type="EMBL" id="MBA0158154.1"/>
    </source>
</evidence>
<protein>
    <recommendedName>
        <fullName evidence="2">Hint domain-containing protein</fullName>
    </recommendedName>
</protein>
<dbReference type="InterPro" id="IPR036844">
    <property type="entry name" value="Hint_dom_sf"/>
</dbReference>
<dbReference type="InterPro" id="IPR003587">
    <property type="entry name" value="Hint_dom_N"/>
</dbReference>
<organism evidence="3 4">
    <name type="scientific">Pectobacterium versatile</name>
    <dbReference type="NCBI Taxonomy" id="2488639"/>
    <lineage>
        <taxon>Bacteria</taxon>
        <taxon>Pseudomonadati</taxon>
        <taxon>Pseudomonadota</taxon>
        <taxon>Gammaproteobacteria</taxon>
        <taxon>Enterobacterales</taxon>
        <taxon>Pectobacteriaceae</taxon>
        <taxon>Pectobacterium</taxon>
    </lineage>
</organism>
<dbReference type="SMART" id="SM00306">
    <property type="entry name" value="HintN"/>
    <property type="match status" value="1"/>
</dbReference>
<dbReference type="RefSeq" id="WP_109225549.1">
    <property type="nucleotide sequence ID" value="NZ_CAKLIB010000020.1"/>
</dbReference>
<keyword evidence="1" id="KW-0732">Signal</keyword>
<gene>
    <name evidence="3" type="ORF">H0253_04770</name>
</gene>
<comment type="caution">
    <text evidence="3">The sequence shown here is derived from an EMBL/GenBank/DDBJ whole genome shotgun (WGS) entry which is preliminary data.</text>
</comment>
<feature type="domain" description="Hint" evidence="2">
    <location>
        <begin position="390"/>
        <end position="483"/>
    </location>
</feature>
<dbReference type="CDD" id="cd00081">
    <property type="entry name" value="Hint"/>
    <property type="match status" value="1"/>
</dbReference>
<dbReference type="SUPFAM" id="SSF51294">
    <property type="entry name" value="Hedgehog/intein (Hint) domain"/>
    <property type="match status" value="1"/>
</dbReference>
<sequence length="566" mass="61323">MNFRTCFASFLILLNVAAYSSEAIGDESVAERQNKSDLAQLVQESKPGVPYALDLSKAHHYRYVQNQLAKAGHTPASSPQLFQTLETLQTQHASSPPDQQAYSLLSETGMSPESINAIIELGRESTQNYNYTATLISSVPEGTIATALTLQLFDNTTKTAIGTHTTTTQYGAGQDAALGAAGSWQSVPTTTDEVLATGTVFIQPKTGSPVFLNVQNTALAIEVPQSPPVVSAPVQKPGRQVPYILTCLQRSPGNTADCDYGPYGGGSVVQFPMQGSVTYASAVPTTLNLSNASVNFIIWDDASGGGCTLGETSADMLSYFTTNGNTVSWNFANANFGQACFNALTRVDMSFMIAVQTATSGFDKVSAYVTTQGGSTPFDTTEIDYLEFAWGCLTPGTKVRMADGSLKRVEDIEVGDMVLSNQNKKPKKVTSTIPGYEEGVIYVVTDAKGNSVEMTAEHPVLSGKNSVLLARQLKVGTEIYNAEGQTKIVSIKNKNYSGKVWNLVLEGEDKNDHTSTGFYAENILVGDNSMQEYWGKYYRKDHDDILQRLPKEWHADYKNWKKETSN</sequence>
<dbReference type="Gene3D" id="2.170.16.10">
    <property type="entry name" value="Hedgehog/Intein (Hint) domain"/>
    <property type="match status" value="1"/>
</dbReference>
<accession>A0AAW3RRE9</accession>
<evidence type="ECO:0000313" key="4">
    <source>
        <dbReference type="Proteomes" id="UP000584405"/>
    </source>
</evidence>
<evidence type="ECO:0000259" key="2">
    <source>
        <dbReference type="SMART" id="SM00306"/>
    </source>
</evidence>
<proteinExistence type="predicted"/>
<dbReference type="EMBL" id="JACDRT010000003">
    <property type="protein sequence ID" value="MBA0158154.1"/>
    <property type="molecule type" value="Genomic_DNA"/>
</dbReference>